<gene>
    <name evidence="1" type="ORF">ABI_30230</name>
</gene>
<name>F4QN15_9CAUL</name>
<evidence type="ECO:0000313" key="2">
    <source>
        <dbReference type="Proteomes" id="UP000006512"/>
    </source>
</evidence>
<dbReference type="Proteomes" id="UP000006512">
    <property type="component" value="Unassembled WGS sequence"/>
</dbReference>
<dbReference type="SUPFAM" id="SSF51905">
    <property type="entry name" value="FAD/NAD(P)-binding domain"/>
    <property type="match status" value="1"/>
</dbReference>
<protein>
    <submittedName>
        <fullName evidence="1">Tryptophan halogenase family protein</fullName>
    </submittedName>
</protein>
<accession>F4QN15</accession>
<organism evidence="1 2">
    <name type="scientific">Asticcacaulis biprosthecium C19</name>
    <dbReference type="NCBI Taxonomy" id="715226"/>
    <lineage>
        <taxon>Bacteria</taxon>
        <taxon>Pseudomonadati</taxon>
        <taxon>Pseudomonadota</taxon>
        <taxon>Alphaproteobacteria</taxon>
        <taxon>Caulobacterales</taxon>
        <taxon>Caulobacteraceae</taxon>
        <taxon>Asticcacaulis</taxon>
    </lineage>
</organism>
<dbReference type="InterPro" id="IPR006905">
    <property type="entry name" value="Flavin_halogenase"/>
</dbReference>
<dbReference type="RefSeq" id="WP_006273808.1">
    <property type="nucleotide sequence ID" value="NZ_GL883078.1"/>
</dbReference>
<proteinExistence type="predicted"/>
<dbReference type="Pfam" id="PF04820">
    <property type="entry name" value="Trp_halogenase"/>
    <property type="match status" value="1"/>
</dbReference>
<dbReference type="InterPro" id="IPR033856">
    <property type="entry name" value="Trp_halogen"/>
</dbReference>
<dbReference type="HOGENOM" id="CLU_022247_1_0_5"/>
<dbReference type="STRING" id="715226.ABI_30230"/>
<dbReference type="InterPro" id="IPR050816">
    <property type="entry name" value="Flavin-dep_Halogenase_NPB"/>
</dbReference>
<dbReference type="PANTHER" id="PTHR43747">
    <property type="entry name" value="FAD-BINDING PROTEIN"/>
    <property type="match status" value="1"/>
</dbReference>
<evidence type="ECO:0000313" key="1">
    <source>
        <dbReference type="EMBL" id="EGF91606.1"/>
    </source>
</evidence>
<dbReference type="eggNOG" id="COG0446">
    <property type="taxonomic scope" value="Bacteria"/>
</dbReference>
<dbReference type="EMBL" id="GL883078">
    <property type="protein sequence ID" value="EGF91606.1"/>
    <property type="molecule type" value="Genomic_DNA"/>
</dbReference>
<dbReference type="PANTHER" id="PTHR43747:SF4">
    <property type="entry name" value="FLAVIN-DEPENDENT TRYPTOPHAN HALOGENASE"/>
    <property type="match status" value="1"/>
</dbReference>
<dbReference type="OrthoDB" id="5695497at2"/>
<dbReference type="InterPro" id="IPR036188">
    <property type="entry name" value="FAD/NAD-bd_sf"/>
</dbReference>
<dbReference type="GO" id="GO:0004497">
    <property type="term" value="F:monooxygenase activity"/>
    <property type="evidence" value="ECO:0007669"/>
    <property type="project" value="InterPro"/>
</dbReference>
<dbReference type="AlphaFoldDB" id="F4QN15"/>
<dbReference type="Gene3D" id="3.50.50.60">
    <property type="entry name" value="FAD/NAD(P)-binding domain"/>
    <property type="match status" value="1"/>
</dbReference>
<keyword evidence="2" id="KW-1185">Reference proteome</keyword>
<sequence length="520" mass="57050">MSPEMTPDLMPDPIHDLIHDLAQPIRKLVIVGRDAAAWLAANALVRALGHALTVEVVELPSLLRPSDVYASQPALSSLHGMLGLRESDLLSAVRGVYSLGQSFANFSRSRPAFFHPYGVHGAMINGRAFAQVWLKARQGGMRVDFEDFSLNTAAAKQGRFFLPNSHTDNLGPCDFATHLKAVPYVQALKRVALSLGVSVRPARHIEARIDPVSGDVTAVVLSDGSEAVGDLFIDATGTASLLLGEARKVGFDSWQPWLRFDRTVTVSADALAVIPAYSQVRALEQGCLHLAPVRDATSLTFAFAGGLMTDDDALQTAAIVTGLRLRQDAVADDLHCGRRQAVWDGNVIALGEAAAVFDPIDNLGLHAVHQGLANLISLFPLDTTQVPERAEYNRRMASHFDRLRDFQIAHYKLNQNTDMEVWDALRTMPVPDELAYKIELFRTRGIIAQYDDETFETDNWLSIFFGHGLMPDSYDPLVDALPEDQLIQTFQRMLGVIKTEVAAMKPHAAYLEAGKTRTHA</sequence>
<dbReference type="PIRSF" id="PIRSF011396">
    <property type="entry name" value="Trp_halogenase"/>
    <property type="match status" value="1"/>
</dbReference>
<reference evidence="2" key="1">
    <citation type="submission" date="2011-03" db="EMBL/GenBank/DDBJ databases">
        <title>Draft genome sequence of Brevundimonas diminuta.</title>
        <authorList>
            <person name="Brown P.J.B."/>
            <person name="Buechlein A."/>
            <person name="Hemmerich C."/>
            <person name="Brun Y.V."/>
        </authorList>
    </citation>
    <scope>NUCLEOTIDE SEQUENCE [LARGE SCALE GENOMIC DNA]</scope>
    <source>
        <strain evidence="2">C19</strain>
    </source>
</reference>